<reference evidence="1 2" key="1">
    <citation type="journal article" date="2019" name="Commun. Biol.">
        <title>The bagworm genome reveals a unique fibroin gene that provides high tensile strength.</title>
        <authorList>
            <person name="Kono N."/>
            <person name="Nakamura H."/>
            <person name="Ohtoshi R."/>
            <person name="Tomita M."/>
            <person name="Numata K."/>
            <person name="Arakawa K."/>
        </authorList>
    </citation>
    <scope>NUCLEOTIDE SEQUENCE [LARGE SCALE GENOMIC DNA]</scope>
</reference>
<sequence length="79" mass="9324">MRTGEVPFGIQNVCGGMDDKTDHVCKLTKDRRLDILFYWIKRKGVCAPDISKPIEEREEFWADVKNILINCNKTKRLYY</sequence>
<accession>A0A4C2A652</accession>
<organism evidence="1 2">
    <name type="scientific">Eumeta variegata</name>
    <name type="common">Bagworm moth</name>
    <name type="synonym">Eumeta japonica</name>
    <dbReference type="NCBI Taxonomy" id="151549"/>
    <lineage>
        <taxon>Eukaryota</taxon>
        <taxon>Metazoa</taxon>
        <taxon>Ecdysozoa</taxon>
        <taxon>Arthropoda</taxon>
        <taxon>Hexapoda</taxon>
        <taxon>Insecta</taxon>
        <taxon>Pterygota</taxon>
        <taxon>Neoptera</taxon>
        <taxon>Endopterygota</taxon>
        <taxon>Lepidoptera</taxon>
        <taxon>Glossata</taxon>
        <taxon>Ditrysia</taxon>
        <taxon>Tineoidea</taxon>
        <taxon>Psychidae</taxon>
        <taxon>Oiketicinae</taxon>
        <taxon>Eumeta</taxon>
    </lineage>
</organism>
<protein>
    <submittedName>
        <fullName evidence="1">Uncharacterized protein</fullName>
    </submittedName>
</protein>
<comment type="caution">
    <text evidence="1">The sequence shown here is derived from an EMBL/GenBank/DDBJ whole genome shotgun (WGS) entry which is preliminary data.</text>
</comment>
<dbReference type="EMBL" id="BGZK01002749">
    <property type="protein sequence ID" value="GBP96176.1"/>
    <property type="molecule type" value="Genomic_DNA"/>
</dbReference>
<name>A0A4C2A652_EUMVA</name>
<dbReference type="AlphaFoldDB" id="A0A4C2A652"/>
<evidence type="ECO:0000313" key="1">
    <source>
        <dbReference type="EMBL" id="GBP96176.1"/>
    </source>
</evidence>
<dbReference type="OrthoDB" id="5828726at2759"/>
<gene>
    <name evidence="1" type="ORF">EVAR_46829_1</name>
</gene>
<evidence type="ECO:0000313" key="2">
    <source>
        <dbReference type="Proteomes" id="UP000299102"/>
    </source>
</evidence>
<dbReference type="Proteomes" id="UP000299102">
    <property type="component" value="Unassembled WGS sequence"/>
</dbReference>
<proteinExistence type="predicted"/>
<keyword evidence="2" id="KW-1185">Reference proteome</keyword>